<dbReference type="Proteomes" id="UP000636960">
    <property type="component" value="Unassembled WGS sequence"/>
</dbReference>
<dbReference type="AlphaFoldDB" id="A0A919K8E5"/>
<protein>
    <submittedName>
        <fullName evidence="1">Uncharacterized protein</fullName>
    </submittedName>
</protein>
<sequence length="106" mass="11158">MVVSLADAVASTGWPVRCACMIARSTVIADEVGLGVGSGAAAATLGVRKVAAHTAPVVRHAARNPPVRTFASPFSRSGLTGREPYGRIGERRHPCRRRITGIVHFL</sequence>
<evidence type="ECO:0000313" key="1">
    <source>
        <dbReference type="EMBL" id="GIF00648.1"/>
    </source>
</evidence>
<organism evidence="1 2">
    <name type="scientific">Paractinoplanes rishiriensis</name>
    <dbReference type="NCBI Taxonomy" id="1050105"/>
    <lineage>
        <taxon>Bacteria</taxon>
        <taxon>Bacillati</taxon>
        <taxon>Actinomycetota</taxon>
        <taxon>Actinomycetes</taxon>
        <taxon>Micromonosporales</taxon>
        <taxon>Micromonosporaceae</taxon>
        <taxon>Paractinoplanes</taxon>
    </lineage>
</organism>
<name>A0A919K8E5_9ACTN</name>
<comment type="caution">
    <text evidence="1">The sequence shown here is derived from an EMBL/GenBank/DDBJ whole genome shotgun (WGS) entry which is preliminary data.</text>
</comment>
<dbReference type="EMBL" id="BOMV01000087">
    <property type="protein sequence ID" value="GIF00648.1"/>
    <property type="molecule type" value="Genomic_DNA"/>
</dbReference>
<proteinExistence type="predicted"/>
<reference evidence="1" key="1">
    <citation type="submission" date="2021-01" db="EMBL/GenBank/DDBJ databases">
        <title>Whole genome shotgun sequence of Actinoplanes rishiriensis NBRC 108556.</title>
        <authorList>
            <person name="Komaki H."/>
            <person name="Tamura T."/>
        </authorList>
    </citation>
    <scope>NUCLEOTIDE SEQUENCE</scope>
    <source>
        <strain evidence="1">NBRC 108556</strain>
    </source>
</reference>
<gene>
    <name evidence="1" type="ORF">Ari01nite_81120</name>
</gene>
<accession>A0A919K8E5</accession>
<keyword evidence="2" id="KW-1185">Reference proteome</keyword>
<evidence type="ECO:0000313" key="2">
    <source>
        <dbReference type="Proteomes" id="UP000636960"/>
    </source>
</evidence>